<evidence type="ECO:0000313" key="1">
    <source>
        <dbReference type="EMBL" id="CAI2194413.1"/>
    </source>
</evidence>
<dbReference type="Proteomes" id="UP001153678">
    <property type="component" value="Unassembled WGS sequence"/>
</dbReference>
<reference evidence="1" key="1">
    <citation type="submission" date="2022-08" db="EMBL/GenBank/DDBJ databases">
        <authorList>
            <person name="Kallberg Y."/>
            <person name="Tangrot J."/>
            <person name="Rosling A."/>
        </authorList>
    </citation>
    <scope>NUCLEOTIDE SEQUENCE</scope>
    <source>
        <strain evidence="1">Wild A</strain>
    </source>
</reference>
<sequence length="52" mass="5952">YSASSDYAYFVILDFHSSGDKNYYDDGVESSGIQMQDVIPHYIHLSVVYLKI</sequence>
<keyword evidence="2" id="KW-1185">Reference proteome</keyword>
<feature type="non-terminal residue" evidence="1">
    <location>
        <position position="1"/>
    </location>
</feature>
<proteinExistence type="predicted"/>
<dbReference type="AlphaFoldDB" id="A0A9W4X159"/>
<dbReference type="EMBL" id="CAMKVN010010862">
    <property type="protein sequence ID" value="CAI2194413.1"/>
    <property type="molecule type" value="Genomic_DNA"/>
</dbReference>
<organism evidence="1 2">
    <name type="scientific">Funneliformis geosporum</name>
    <dbReference type="NCBI Taxonomy" id="1117311"/>
    <lineage>
        <taxon>Eukaryota</taxon>
        <taxon>Fungi</taxon>
        <taxon>Fungi incertae sedis</taxon>
        <taxon>Mucoromycota</taxon>
        <taxon>Glomeromycotina</taxon>
        <taxon>Glomeromycetes</taxon>
        <taxon>Glomerales</taxon>
        <taxon>Glomeraceae</taxon>
        <taxon>Funneliformis</taxon>
    </lineage>
</organism>
<gene>
    <name evidence="1" type="ORF">FWILDA_LOCUS16565</name>
</gene>
<accession>A0A9W4X159</accession>
<protein>
    <submittedName>
        <fullName evidence="1">5527_t:CDS:1</fullName>
    </submittedName>
</protein>
<comment type="caution">
    <text evidence="1">The sequence shown here is derived from an EMBL/GenBank/DDBJ whole genome shotgun (WGS) entry which is preliminary data.</text>
</comment>
<name>A0A9W4X159_9GLOM</name>
<evidence type="ECO:0000313" key="2">
    <source>
        <dbReference type="Proteomes" id="UP001153678"/>
    </source>
</evidence>